<evidence type="ECO:0000313" key="9">
    <source>
        <dbReference type="Proteomes" id="UP000318141"/>
    </source>
</evidence>
<evidence type="ECO:0000256" key="4">
    <source>
        <dbReference type="ARBA" id="ARBA00023163"/>
    </source>
</evidence>
<feature type="domain" description="RNA polymerase sigma factor 70 region 4 type 2" evidence="7">
    <location>
        <begin position="111"/>
        <end position="163"/>
    </location>
</feature>
<dbReference type="Gene3D" id="1.10.10.10">
    <property type="entry name" value="Winged helix-like DNA-binding domain superfamily/Winged helix DNA-binding domain"/>
    <property type="match status" value="1"/>
</dbReference>
<dbReference type="InterPro" id="IPR013325">
    <property type="entry name" value="RNA_pol_sigma_r2"/>
</dbReference>
<dbReference type="PANTHER" id="PTHR43133:SF63">
    <property type="entry name" value="RNA POLYMERASE SIGMA FACTOR FECI-RELATED"/>
    <property type="match status" value="1"/>
</dbReference>
<dbReference type="Pfam" id="PF08281">
    <property type="entry name" value="Sigma70_r4_2"/>
    <property type="match status" value="1"/>
</dbReference>
<dbReference type="Gene3D" id="1.10.1740.10">
    <property type="match status" value="1"/>
</dbReference>
<dbReference type="InterPro" id="IPR036388">
    <property type="entry name" value="WH-like_DNA-bd_sf"/>
</dbReference>
<feature type="region of interest" description="Disordered" evidence="5">
    <location>
        <begin position="163"/>
        <end position="198"/>
    </location>
</feature>
<evidence type="ECO:0000259" key="7">
    <source>
        <dbReference type="Pfam" id="PF08281"/>
    </source>
</evidence>
<dbReference type="InterPro" id="IPR013249">
    <property type="entry name" value="RNA_pol_sigma70_r4_t2"/>
</dbReference>
<feature type="compositionally biased region" description="Polar residues" evidence="5">
    <location>
        <begin position="176"/>
        <end position="198"/>
    </location>
</feature>
<comment type="caution">
    <text evidence="8">The sequence shown here is derived from an EMBL/GenBank/DDBJ whole genome shotgun (WGS) entry which is preliminary data.</text>
</comment>
<dbReference type="AlphaFoldDB" id="A0A562BB64"/>
<dbReference type="PANTHER" id="PTHR43133">
    <property type="entry name" value="RNA POLYMERASE ECF-TYPE SIGMA FACTO"/>
    <property type="match status" value="1"/>
</dbReference>
<dbReference type="EMBL" id="VLJN01000032">
    <property type="protein sequence ID" value="TWG82130.1"/>
    <property type="molecule type" value="Genomic_DNA"/>
</dbReference>
<accession>A0A562BB64</accession>
<reference evidence="8 9" key="1">
    <citation type="submission" date="2019-07" db="EMBL/GenBank/DDBJ databases">
        <title>Genome sequencing of lignin-degrading bacterial isolates.</title>
        <authorList>
            <person name="Gladden J."/>
        </authorList>
    </citation>
    <scope>NUCLEOTIDE SEQUENCE [LARGE SCALE GENOMIC DNA]</scope>
    <source>
        <strain evidence="8 9">J11</strain>
    </source>
</reference>
<name>A0A562BB64_9BURK</name>
<dbReference type="CDD" id="cd06171">
    <property type="entry name" value="Sigma70_r4"/>
    <property type="match status" value="1"/>
</dbReference>
<organism evidence="8 9">
    <name type="scientific">Cupriavidus gilardii J11</name>
    <dbReference type="NCBI Taxonomy" id="936133"/>
    <lineage>
        <taxon>Bacteria</taxon>
        <taxon>Pseudomonadati</taxon>
        <taxon>Pseudomonadota</taxon>
        <taxon>Betaproteobacteria</taxon>
        <taxon>Burkholderiales</taxon>
        <taxon>Burkholderiaceae</taxon>
        <taxon>Cupriavidus</taxon>
    </lineage>
</organism>
<dbReference type="GO" id="GO:0016987">
    <property type="term" value="F:sigma factor activity"/>
    <property type="evidence" value="ECO:0007669"/>
    <property type="project" value="UniProtKB-KW"/>
</dbReference>
<comment type="similarity">
    <text evidence="1">Belongs to the sigma-70 factor family. ECF subfamily.</text>
</comment>
<evidence type="ECO:0000313" key="8">
    <source>
        <dbReference type="EMBL" id="TWG82130.1"/>
    </source>
</evidence>
<evidence type="ECO:0000256" key="2">
    <source>
        <dbReference type="ARBA" id="ARBA00023015"/>
    </source>
</evidence>
<keyword evidence="2" id="KW-0805">Transcription regulation</keyword>
<dbReference type="Pfam" id="PF04542">
    <property type="entry name" value="Sigma70_r2"/>
    <property type="match status" value="1"/>
</dbReference>
<dbReference type="InterPro" id="IPR013324">
    <property type="entry name" value="RNA_pol_sigma_r3/r4-like"/>
</dbReference>
<dbReference type="SUPFAM" id="SSF88659">
    <property type="entry name" value="Sigma3 and sigma4 domains of RNA polymerase sigma factors"/>
    <property type="match status" value="1"/>
</dbReference>
<evidence type="ECO:0000256" key="1">
    <source>
        <dbReference type="ARBA" id="ARBA00010641"/>
    </source>
</evidence>
<dbReference type="GO" id="GO:0006352">
    <property type="term" value="P:DNA-templated transcription initiation"/>
    <property type="evidence" value="ECO:0007669"/>
    <property type="project" value="InterPro"/>
</dbReference>
<dbReference type="InterPro" id="IPR039425">
    <property type="entry name" value="RNA_pol_sigma-70-like"/>
</dbReference>
<dbReference type="SUPFAM" id="SSF88946">
    <property type="entry name" value="Sigma2 domain of RNA polymerase sigma factors"/>
    <property type="match status" value="1"/>
</dbReference>
<dbReference type="GO" id="GO:0003677">
    <property type="term" value="F:DNA binding"/>
    <property type="evidence" value="ECO:0007669"/>
    <property type="project" value="InterPro"/>
</dbReference>
<keyword evidence="4" id="KW-0804">Transcription</keyword>
<dbReference type="Proteomes" id="UP000318141">
    <property type="component" value="Unassembled WGS sequence"/>
</dbReference>
<gene>
    <name evidence="8" type="ORF">L602_003800000290</name>
</gene>
<evidence type="ECO:0000259" key="6">
    <source>
        <dbReference type="Pfam" id="PF04542"/>
    </source>
</evidence>
<sequence length="211" mass="23144">MPVAETLSTHSIDALYSRHHPWLFGWLRRKLCCPDEAADIAHDTFVRVLASRDALTAMREPRAYLSTTATRLLIDRVRHRQHEQSYMAEQGESDDRVASPESTVAAWQALAAIDAALNSLPAKAREAFLLHHHDGWTHASIAARLGVSTRMVRKYLSQAMTELDGSSRDGRHGPVSASTGDMSVNAARSGSATGRRTTCRTSILTTRSAPA</sequence>
<feature type="domain" description="RNA polymerase sigma-70 region 2" evidence="6">
    <location>
        <begin position="15"/>
        <end position="81"/>
    </location>
</feature>
<evidence type="ECO:0000256" key="3">
    <source>
        <dbReference type="ARBA" id="ARBA00023082"/>
    </source>
</evidence>
<dbReference type="InterPro" id="IPR014284">
    <property type="entry name" value="RNA_pol_sigma-70_dom"/>
</dbReference>
<keyword evidence="9" id="KW-1185">Reference proteome</keyword>
<evidence type="ECO:0000256" key="5">
    <source>
        <dbReference type="SAM" id="MobiDB-lite"/>
    </source>
</evidence>
<dbReference type="NCBIfam" id="TIGR02937">
    <property type="entry name" value="sigma70-ECF"/>
    <property type="match status" value="1"/>
</dbReference>
<keyword evidence="3" id="KW-0731">Sigma factor</keyword>
<proteinExistence type="inferred from homology"/>
<dbReference type="InterPro" id="IPR007627">
    <property type="entry name" value="RNA_pol_sigma70_r2"/>
</dbReference>
<protein>
    <submittedName>
        <fullName evidence="8">RNA polymerase sigma-70 factor (ECF subfamily)</fullName>
    </submittedName>
</protein>